<accession>A0A4V3BP98</accession>
<keyword evidence="1" id="KW-0472">Membrane</keyword>
<feature type="transmembrane region" description="Helical" evidence="1">
    <location>
        <begin position="37"/>
        <end position="55"/>
    </location>
</feature>
<protein>
    <submittedName>
        <fullName evidence="2">Uncharacterized protein</fullName>
    </submittedName>
</protein>
<comment type="caution">
    <text evidence="2">The sequence shown here is derived from an EMBL/GenBank/DDBJ whole genome shotgun (WGS) entry which is preliminary data.</text>
</comment>
<dbReference type="RefSeq" id="WP_133587667.1">
    <property type="nucleotide sequence ID" value="NZ_SNVV01000001.1"/>
</dbReference>
<feature type="transmembrane region" description="Helical" evidence="1">
    <location>
        <begin position="67"/>
        <end position="84"/>
    </location>
</feature>
<evidence type="ECO:0000256" key="1">
    <source>
        <dbReference type="SAM" id="Phobius"/>
    </source>
</evidence>
<keyword evidence="3" id="KW-1185">Reference proteome</keyword>
<feature type="transmembrane region" description="Helical" evidence="1">
    <location>
        <begin position="132"/>
        <end position="151"/>
    </location>
</feature>
<gene>
    <name evidence="2" type="ORF">C7389_101310</name>
</gene>
<name>A0A4V3BP98_9RHOO</name>
<reference evidence="2 3" key="1">
    <citation type="submission" date="2019-03" db="EMBL/GenBank/DDBJ databases">
        <title>Genomic Encyclopedia of Type Strains, Phase IV (KMG-IV): sequencing the most valuable type-strain genomes for metagenomic binning, comparative biology and taxonomic classification.</title>
        <authorList>
            <person name="Goeker M."/>
        </authorList>
    </citation>
    <scope>NUCLEOTIDE SEQUENCE [LARGE SCALE GENOMIC DNA]</scope>
    <source>
        <strain evidence="2 3">DSM 12121</strain>
    </source>
</reference>
<proteinExistence type="predicted"/>
<keyword evidence="1" id="KW-1133">Transmembrane helix</keyword>
<evidence type="ECO:0000313" key="2">
    <source>
        <dbReference type="EMBL" id="TDN56931.1"/>
    </source>
</evidence>
<dbReference type="Proteomes" id="UP000295129">
    <property type="component" value="Unassembled WGS sequence"/>
</dbReference>
<feature type="transmembrane region" description="Helical" evidence="1">
    <location>
        <begin position="163"/>
        <end position="181"/>
    </location>
</feature>
<dbReference type="EMBL" id="SNVV01000001">
    <property type="protein sequence ID" value="TDN56931.1"/>
    <property type="molecule type" value="Genomic_DNA"/>
</dbReference>
<dbReference type="OrthoDB" id="582014at2"/>
<sequence>MNTNPPPPRGGIVDANYRFVAAYQEVNARIAQRQQALALYVSLTLGLLAVLVAMRPPRDGAGLPVEWLLPGFPVTSACLVFLHYKAERALTNLRRFLARLERLGDAHLALPSYNTDPRWTTGANRARRYHDYASATLVAAGNLLALAAARGVHPERIALNQPIFWIVAVIGLGCTLALLWMPRLSYRPEGGAEA</sequence>
<keyword evidence="1" id="KW-0812">Transmembrane</keyword>
<evidence type="ECO:0000313" key="3">
    <source>
        <dbReference type="Proteomes" id="UP000295129"/>
    </source>
</evidence>
<dbReference type="AlphaFoldDB" id="A0A4V3BP98"/>
<organism evidence="2 3">
    <name type="scientific">Azoarcus indigens</name>
    <dbReference type="NCBI Taxonomy" id="29545"/>
    <lineage>
        <taxon>Bacteria</taxon>
        <taxon>Pseudomonadati</taxon>
        <taxon>Pseudomonadota</taxon>
        <taxon>Betaproteobacteria</taxon>
        <taxon>Rhodocyclales</taxon>
        <taxon>Zoogloeaceae</taxon>
        <taxon>Azoarcus</taxon>
    </lineage>
</organism>